<comment type="caution">
    <text evidence="4">The sequence shown here is derived from an EMBL/GenBank/DDBJ whole genome shotgun (WGS) entry which is preliminary data.</text>
</comment>
<dbReference type="PROSITE" id="PS51123">
    <property type="entry name" value="OMPA_2"/>
    <property type="match status" value="1"/>
</dbReference>
<evidence type="ECO:0000313" key="4">
    <source>
        <dbReference type="EMBL" id="GAA0874776.1"/>
    </source>
</evidence>
<dbReference type="InterPro" id="IPR050330">
    <property type="entry name" value="Bact_OuterMem_StrucFunc"/>
</dbReference>
<keyword evidence="5" id="KW-1185">Reference proteome</keyword>
<evidence type="ECO:0000313" key="5">
    <source>
        <dbReference type="Proteomes" id="UP001501126"/>
    </source>
</evidence>
<evidence type="ECO:0000256" key="2">
    <source>
        <dbReference type="SAM" id="Coils"/>
    </source>
</evidence>
<dbReference type="InterPro" id="IPR036737">
    <property type="entry name" value="OmpA-like_sf"/>
</dbReference>
<dbReference type="Pfam" id="PF00691">
    <property type="entry name" value="OmpA"/>
    <property type="match status" value="1"/>
</dbReference>
<dbReference type="PROSITE" id="PS51257">
    <property type="entry name" value="PROKAR_LIPOPROTEIN"/>
    <property type="match status" value="1"/>
</dbReference>
<dbReference type="PANTHER" id="PTHR30329:SF21">
    <property type="entry name" value="LIPOPROTEIN YIAD-RELATED"/>
    <property type="match status" value="1"/>
</dbReference>
<dbReference type="EMBL" id="BAAAFH010000006">
    <property type="protein sequence ID" value="GAA0874776.1"/>
    <property type="molecule type" value="Genomic_DNA"/>
</dbReference>
<sequence>MKRNLGLLLVGMPLFFACVPSKKYNELLEKERVCAEELAKYKSMAIENEAKYKDLEAVSENLKKDISALKSDTTELGQKFRSLQAEYDKATELNIILEKKFDENRSLSAAQTARLQAELESKALEVQRKEDALRELEAELIEKQRLLAQREARVNELEELIAKKDSAVKALKERVAKALLGFEGKGLTVEERNGKVYVSLEAKLLFASGSTRVESEGKRALVDLAKVLETTEDIEIVVEGHTDTDRLASSSHPKNNWELSVLRSTSVIDIILNNSSVKPEILTAAGRSEYHPVDESDKAKNRRIEIIIAPNLDQLFEILNSDE</sequence>
<organism evidence="4 5">
    <name type="scientific">Wandonia haliotis</name>
    <dbReference type="NCBI Taxonomy" id="574963"/>
    <lineage>
        <taxon>Bacteria</taxon>
        <taxon>Pseudomonadati</taxon>
        <taxon>Bacteroidota</taxon>
        <taxon>Flavobacteriia</taxon>
        <taxon>Flavobacteriales</taxon>
        <taxon>Crocinitomicaceae</taxon>
        <taxon>Wandonia</taxon>
    </lineage>
</organism>
<protein>
    <submittedName>
        <fullName evidence="4">OmpA family protein</fullName>
    </submittedName>
</protein>
<evidence type="ECO:0000259" key="3">
    <source>
        <dbReference type="PROSITE" id="PS51123"/>
    </source>
</evidence>
<dbReference type="Gene3D" id="3.30.1330.60">
    <property type="entry name" value="OmpA-like domain"/>
    <property type="match status" value="1"/>
</dbReference>
<reference evidence="5" key="1">
    <citation type="journal article" date="2019" name="Int. J. Syst. Evol. Microbiol.">
        <title>The Global Catalogue of Microorganisms (GCM) 10K type strain sequencing project: providing services to taxonomists for standard genome sequencing and annotation.</title>
        <authorList>
            <consortium name="The Broad Institute Genomics Platform"/>
            <consortium name="The Broad Institute Genome Sequencing Center for Infectious Disease"/>
            <person name="Wu L."/>
            <person name="Ma J."/>
        </authorList>
    </citation>
    <scope>NUCLEOTIDE SEQUENCE [LARGE SCALE GENOMIC DNA]</scope>
    <source>
        <strain evidence="5">JCM 16083</strain>
    </source>
</reference>
<dbReference type="PANTHER" id="PTHR30329">
    <property type="entry name" value="STATOR ELEMENT OF FLAGELLAR MOTOR COMPLEX"/>
    <property type="match status" value="1"/>
</dbReference>
<keyword evidence="1" id="KW-0472">Membrane</keyword>
<name>A0ABP3Y377_9FLAO</name>
<feature type="domain" description="OmpA-like" evidence="3">
    <location>
        <begin position="193"/>
        <end position="312"/>
    </location>
</feature>
<accession>A0ABP3Y377</accession>
<evidence type="ECO:0000256" key="1">
    <source>
        <dbReference type="PROSITE-ProRule" id="PRU00473"/>
    </source>
</evidence>
<dbReference type="Proteomes" id="UP001501126">
    <property type="component" value="Unassembled WGS sequence"/>
</dbReference>
<proteinExistence type="predicted"/>
<feature type="coiled-coil region" evidence="2">
    <location>
        <begin position="45"/>
        <end position="174"/>
    </location>
</feature>
<keyword evidence="2" id="KW-0175">Coiled coil</keyword>
<dbReference type="RefSeq" id="WP_343785693.1">
    <property type="nucleotide sequence ID" value="NZ_BAAAFH010000006.1"/>
</dbReference>
<dbReference type="CDD" id="cd07185">
    <property type="entry name" value="OmpA_C-like"/>
    <property type="match status" value="1"/>
</dbReference>
<dbReference type="SUPFAM" id="SSF103088">
    <property type="entry name" value="OmpA-like"/>
    <property type="match status" value="1"/>
</dbReference>
<gene>
    <name evidence="4" type="ORF">GCM10009118_11840</name>
</gene>
<dbReference type="InterPro" id="IPR006665">
    <property type="entry name" value="OmpA-like"/>
</dbReference>